<dbReference type="EMBL" id="CP159289">
    <property type="protein sequence ID" value="XCH23610.1"/>
    <property type="molecule type" value="Genomic_DNA"/>
</dbReference>
<dbReference type="InterPro" id="IPR002937">
    <property type="entry name" value="Amino_oxidase"/>
</dbReference>
<dbReference type="GO" id="GO:0050660">
    <property type="term" value="F:flavin adenine dinucleotide binding"/>
    <property type="evidence" value="ECO:0007669"/>
    <property type="project" value="TreeGrafter"/>
</dbReference>
<dbReference type="GO" id="GO:0008767">
    <property type="term" value="F:UDP-galactopyranose mutase activity"/>
    <property type="evidence" value="ECO:0007669"/>
    <property type="project" value="TreeGrafter"/>
</dbReference>
<dbReference type="Pfam" id="PF01593">
    <property type="entry name" value="Amino_oxidase"/>
    <property type="match status" value="1"/>
</dbReference>
<dbReference type="SUPFAM" id="SSF51905">
    <property type="entry name" value="FAD/NAD(P)-binding domain"/>
    <property type="match status" value="1"/>
</dbReference>
<dbReference type="GO" id="GO:0016491">
    <property type="term" value="F:oxidoreductase activity"/>
    <property type="evidence" value="ECO:0007669"/>
    <property type="project" value="InterPro"/>
</dbReference>
<accession>A0AAU8FHA4</accession>
<gene>
    <name evidence="2" type="ORF">ABV298_25400</name>
</gene>
<protein>
    <submittedName>
        <fullName evidence="2">FAD-dependent oxidoreductase</fullName>
    </submittedName>
</protein>
<dbReference type="AlphaFoldDB" id="A0AAU8FHA4"/>
<dbReference type="NCBIfam" id="NF005548">
    <property type="entry name" value="PRK07208.1-4"/>
    <property type="match status" value="1"/>
</dbReference>
<dbReference type="PANTHER" id="PTHR21197">
    <property type="entry name" value="UDP-GALACTOPYRANOSE MUTASE"/>
    <property type="match status" value="1"/>
</dbReference>
<organism evidence="2">
    <name type="scientific">Dyadobacter sp. 676</name>
    <dbReference type="NCBI Taxonomy" id="3088362"/>
    <lineage>
        <taxon>Bacteria</taxon>
        <taxon>Pseudomonadati</taxon>
        <taxon>Bacteroidota</taxon>
        <taxon>Cytophagia</taxon>
        <taxon>Cytophagales</taxon>
        <taxon>Spirosomataceae</taxon>
        <taxon>Dyadobacter</taxon>
    </lineage>
</organism>
<evidence type="ECO:0000313" key="2">
    <source>
        <dbReference type="EMBL" id="XCH23610.1"/>
    </source>
</evidence>
<proteinExistence type="predicted"/>
<sequence>MKTVAIIGAGPAGLTAAYELTKRNYKVEIFEAQDQVGGMCRTITLWGCLADLGPHRFFSSDRQINELWLEVAGNDYRMVNRQTRIFYKNRFFYYPLKPVNALKNLGLWEAFRCMFSYCVQKVLPVRLKGDFESWVVRRFGRRLFSIFFKNYSEKLWGIKCSELDADFATQRIKKLSLFEAIKSSITGNSGRHKTLVDQFAYPTGGTGMIYERMGDYVQRNGGLIFLNTKVKRVLVENNTARGIELENGTVRLYDAVVSTMPLTSLAANLENVPGEVRQNLRMLTFRNTVLVYLLIDGKDLFEDQWLYIHSPGLSVGRITNFRNWLPELYNNSDKTILALELWCNSDDPMWHSPDEKLIEIAKSDLAETGLARSMPVIDAAVYRIPKCYPVYAKGYFSALLPVQQFFSGISNLYPIGRYGSFKYNNQDHSILMGMLAARKIDGDESIDLWGINTDYENYQESASITETGLKTAADTGMLV</sequence>
<dbReference type="InterPro" id="IPR036188">
    <property type="entry name" value="FAD/NAD-bd_sf"/>
</dbReference>
<dbReference type="Gene3D" id="3.50.50.60">
    <property type="entry name" value="FAD/NAD(P)-binding domain"/>
    <property type="match status" value="1"/>
</dbReference>
<dbReference type="PRINTS" id="PR00419">
    <property type="entry name" value="ADXRDTASE"/>
</dbReference>
<dbReference type="PANTHER" id="PTHR21197:SF0">
    <property type="entry name" value="UDP-GALACTOPYRANOSE MUTASE"/>
    <property type="match status" value="1"/>
</dbReference>
<dbReference type="RefSeq" id="WP_353718934.1">
    <property type="nucleotide sequence ID" value="NZ_CP159289.1"/>
</dbReference>
<evidence type="ECO:0000259" key="1">
    <source>
        <dbReference type="Pfam" id="PF01593"/>
    </source>
</evidence>
<dbReference type="GO" id="GO:0005829">
    <property type="term" value="C:cytosol"/>
    <property type="evidence" value="ECO:0007669"/>
    <property type="project" value="TreeGrafter"/>
</dbReference>
<feature type="domain" description="Amine oxidase" evidence="1">
    <location>
        <begin position="12"/>
        <end position="367"/>
    </location>
</feature>
<reference evidence="2" key="1">
    <citation type="submission" date="2024-06" db="EMBL/GenBank/DDBJ databases">
        <title>Sequencing and assembly of the genome of Dyadobacter sp. strain 676, a symbiont of Cyamopsis tetragonoloba.</title>
        <authorList>
            <person name="Guro P."/>
            <person name="Sazanova A."/>
            <person name="Kuznetsova I."/>
            <person name="Belimov A."/>
            <person name="Safronova V."/>
        </authorList>
    </citation>
    <scope>NUCLEOTIDE SEQUENCE</scope>
    <source>
        <strain evidence="2">676</strain>
    </source>
</reference>
<name>A0AAU8FHA4_9BACT</name>